<dbReference type="KEGG" id="aht:ANTHELSMS3_02859"/>
<dbReference type="Pfam" id="PF13403">
    <property type="entry name" value="Hint_2"/>
    <property type="match status" value="1"/>
</dbReference>
<feature type="domain" description="Hedgehog/Intein (Hint)" evidence="1">
    <location>
        <begin position="34"/>
        <end position="181"/>
    </location>
</feature>
<accession>A0A222E5N9</accession>
<reference evidence="2 3" key="1">
    <citation type="submission" date="2017-07" db="EMBL/GenBank/DDBJ databases">
        <title>Genome Sequence of Antarctobacter heliothermus Strain SMS3 Isolated from a culture of the Diatom Skeletonema marinoi.</title>
        <authorList>
            <person name="Topel M."/>
            <person name="Pinder M.I.M."/>
            <person name="Johansson O.N."/>
            <person name="Kourtchenko O."/>
            <person name="Godhe A."/>
            <person name="Clarke A.K."/>
        </authorList>
    </citation>
    <scope>NUCLEOTIDE SEQUENCE [LARGE SCALE GENOMIC DNA]</scope>
    <source>
        <strain evidence="2 3">SMS3</strain>
    </source>
</reference>
<protein>
    <submittedName>
        <fullName evidence="2">Hint domain protein</fullName>
    </submittedName>
</protein>
<gene>
    <name evidence="2" type="ORF">ANTHELSMS3_02859</name>
</gene>
<dbReference type="Proteomes" id="UP000203589">
    <property type="component" value="Chromosome"/>
</dbReference>
<dbReference type="Gene3D" id="2.170.16.10">
    <property type="entry name" value="Hedgehog/Intein (Hint) domain"/>
    <property type="match status" value="1"/>
</dbReference>
<sequence>MTVYGDDYFYILSDNGSLSGTSFTFSNTQPYMYCFAAGTMIATDNGEVAVETLRTGDSVRTADGAVTAVKWIGRQTMVPMFAGARCQPVRIRAGALGHGLPHSDLTVTADHGMVFYPSSGETVEEATQDGLVINASALVNGGAIDWLPMAELPDRFTVYHIETAAHDVILANGAAAETFIDYAGRRQFDNYAEYIALYGDDRVVAENPLPRISAARLVPPAIRKRIEGHSGIRRQAI</sequence>
<dbReference type="SUPFAM" id="SSF51294">
    <property type="entry name" value="Hedgehog/intein (Hint) domain"/>
    <property type="match status" value="1"/>
</dbReference>
<dbReference type="AlphaFoldDB" id="A0A222E5N9"/>
<name>A0A222E5N9_9RHOB</name>
<evidence type="ECO:0000259" key="1">
    <source>
        <dbReference type="Pfam" id="PF13403"/>
    </source>
</evidence>
<dbReference type="EMBL" id="CP022540">
    <property type="protein sequence ID" value="ASP21513.1"/>
    <property type="molecule type" value="Genomic_DNA"/>
</dbReference>
<evidence type="ECO:0000313" key="2">
    <source>
        <dbReference type="EMBL" id="ASP21513.1"/>
    </source>
</evidence>
<dbReference type="InterPro" id="IPR028992">
    <property type="entry name" value="Hedgehog/Intein_dom"/>
</dbReference>
<dbReference type="InterPro" id="IPR036844">
    <property type="entry name" value="Hint_dom_sf"/>
</dbReference>
<evidence type="ECO:0000313" key="3">
    <source>
        <dbReference type="Proteomes" id="UP000203589"/>
    </source>
</evidence>
<keyword evidence="3" id="KW-1185">Reference proteome</keyword>
<proteinExistence type="predicted"/>
<organism evidence="2 3">
    <name type="scientific">Antarctobacter heliothermus</name>
    <dbReference type="NCBI Taxonomy" id="74033"/>
    <lineage>
        <taxon>Bacteria</taxon>
        <taxon>Pseudomonadati</taxon>
        <taxon>Pseudomonadota</taxon>
        <taxon>Alphaproteobacteria</taxon>
        <taxon>Rhodobacterales</taxon>
        <taxon>Roseobacteraceae</taxon>
        <taxon>Antarctobacter</taxon>
    </lineage>
</organism>